<gene>
    <name evidence="2" type="ORF">KGD82_04405</name>
</gene>
<feature type="region of interest" description="Disordered" evidence="1">
    <location>
        <begin position="94"/>
        <end position="116"/>
    </location>
</feature>
<dbReference type="RefSeq" id="WP_378748009.1">
    <property type="nucleotide sequence ID" value="NZ_CBDRIY010000045.1"/>
</dbReference>
<proteinExistence type="predicted"/>
<name>A0A975LBD9_9ACTN</name>
<evidence type="ECO:0000313" key="2">
    <source>
        <dbReference type="EMBL" id="QVJ02097.1"/>
    </source>
</evidence>
<organism evidence="2 3">
    <name type="scientific">Nocardiopsis eucommiae</name>
    <dbReference type="NCBI Taxonomy" id="2831970"/>
    <lineage>
        <taxon>Bacteria</taxon>
        <taxon>Bacillati</taxon>
        <taxon>Actinomycetota</taxon>
        <taxon>Actinomycetes</taxon>
        <taxon>Streptosporangiales</taxon>
        <taxon>Nocardiopsidaceae</taxon>
        <taxon>Nocardiopsis</taxon>
    </lineage>
</organism>
<evidence type="ECO:0000256" key="1">
    <source>
        <dbReference type="SAM" id="MobiDB-lite"/>
    </source>
</evidence>
<keyword evidence="3" id="KW-1185">Reference proteome</keyword>
<accession>A0A975LBD9</accession>
<reference evidence="2" key="1">
    <citation type="submission" date="2021-05" db="EMBL/GenBank/DDBJ databases">
        <authorList>
            <person name="Kaiqin L."/>
            <person name="Jian G."/>
        </authorList>
    </citation>
    <scope>NUCLEOTIDE SEQUENCE</scope>
    <source>
        <strain evidence="2">HDS5</strain>
    </source>
</reference>
<sequence length="116" mass="11859">MTTTEMNSMTTLSLAAEAAWRPFPTGVVSGIGLSGSTIGGRPSAQNGIQSLGMVQLIGSGLAFQGTGVSESGVIGEPRHESEPALDRGKFTVGVNEASHETPRYGASGECPRKIPA</sequence>
<dbReference type="KEGG" id="nec:KGD82_04405"/>
<dbReference type="EMBL" id="CP074402">
    <property type="protein sequence ID" value="QVJ02097.1"/>
    <property type="molecule type" value="Genomic_DNA"/>
</dbReference>
<protein>
    <submittedName>
        <fullName evidence="2">Uncharacterized protein</fullName>
    </submittedName>
</protein>
<evidence type="ECO:0000313" key="3">
    <source>
        <dbReference type="Proteomes" id="UP000682416"/>
    </source>
</evidence>
<dbReference type="Proteomes" id="UP000682416">
    <property type="component" value="Chromosome"/>
</dbReference>
<dbReference type="AlphaFoldDB" id="A0A975LBD9"/>